<dbReference type="AlphaFoldDB" id="A0A078F6R6"/>
<proteinExistence type="predicted"/>
<accession>A0A078F6R6</accession>
<evidence type="ECO:0000313" key="1">
    <source>
        <dbReference type="EMBL" id="CDY09076.1"/>
    </source>
</evidence>
<dbReference type="Gramene" id="CDY09076">
    <property type="protein sequence ID" value="CDY09076"/>
    <property type="gene ID" value="GSBRNA2T00001264001"/>
</dbReference>
<reference evidence="1 2" key="1">
    <citation type="journal article" date="2014" name="Science">
        <title>Plant genetics. Early allopolyploid evolution in the post-Neolithic Brassica napus oilseed genome.</title>
        <authorList>
            <person name="Chalhoub B."/>
            <person name="Denoeud F."/>
            <person name="Liu S."/>
            <person name="Parkin I.A."/>
            <person name="Tang H."/>
            <person name="Wang X."/>
            <person name="Chiquet J."/>
            <person name="Belcram H."/>
            <person name="Tong C."/>
            <person name="Samans B."/>
            <person name="Correa M."/>
            <person name="Da Silva C."/>
            <person name="Just J."/>
            <person name="Falentin C."/>
            <person name="Koh C.S."/>
            <person name="Le Clainche I."/>
            <person name="Bernard M."/>
            <person name="Bento P."/>
            <person name="Noel B."/>
            <person name="Labadie K."/>
            <person name="Alberti A."/>
            <person name="Charles M."/>
            <person name="Arnaud D."/>
            <person name="Guo H."/>
            <person name="Daviaud C."/>
            <person name="Alamery S."/>
            <person name="Jabbari K."/>
            <person name="Zhao M."/>
            <person name="Edger P.P."/>
            <person name="Chelaifa H."/>
            <person name="Tack D."/>
            <person name="Lassalle G."/>
            <person name="Mestiri I."/>
            <person name="Schnel N."/>
            <person name="Le Paslier M.C."/>
            <person name="Fan G."/>
            <person name="Renault V."/>
            <person name="Bayer P.E."/>
            <person name="Golicz A.A."/>
            <person name="Manoli S."/>
            <person name="Lee T.H."/>
            <person name="Thi V.H."/>
            <person name="Chalabi S."/>
            <person name="Hu Q."/>
            <person name="Fan C."/>
            <person name="Tollenaere R."/>
            <person name="Lu Y."/>
            <person name="Battail C."/>
            <person name="Shen J."/>
            <person name="Sidebottom C.H."/>
            <person name="Wang X."/>
            <person name="Canaguier A."/>
            <person name="Chauveau A."/>
            <person name="Berard A."/>
            <person name="Deniot G."/>
            <person name="Guan M."/>
            <person name="Liu Z."/>
            <person name="Sun F."/>
            <person name="Lim Y.P."/>
            <person name="Lyons E."/>
            <person name="Town C.D."/>
            <person name="Bancroft I."/>
            <person name="Wang X."/>
            <person name="Meng J."/>
            <person name="Ma J."/>
            <person name="Pires J.C."/>
            <person name="King G.J."/>
            <person name="Brunel D."/>
            <person name="Delourme R."/>
            <person name="Renard M."/>
            <person name="Aury J.M."/>
            <person name="Adams K.L."/>
            <person name="Batley J."/>
            <person name="Snowdon R.J."/>
            <person name="Tost J."/>
            <person name="Edwards D."/>
            <person name="Zhou Y."/>
            <person name="Hua W."/>
            <person name="Sharpe A.G."/>
            <person name="Paterson A.H."/>
            <person name="Guan C."/>
            <person name="Wincker P."/>
        </authorList>
    </citation>
    <scope>NUCLEOTIDE SEQUENCE [LARGE SCALE GENOMIC DNA]</scope>
    <source>
        <strain evidence="2">cv. Darmor-bzh</strain>
    </source>
</reference>
<organism evidence="1 2">
    <name type="scientific">Brassica napus</name>
    <name type="common">Rape</name>
    <dbReference type="NCBI Taxonomy" id="3708"/>
    <lineage>
        <taxon>Eukaryota</taxon>
        <taxon>Viridiplantae</taxon>
        <taxon>Streptophyta</taxon>
        <taxon>Embryophyta</taxon>
        <taxon>Tracheophyta</taxon>
        <taxon>Spermatophyta</taxon>
        <taxon>Magnoliopsida</taxon>
        <taxon>eudicotyledons</taxon>
        <taxon>Gunneridae</taxon>
        <taxon>Pentapetalae</taxon>
        <taxon>rosids</taxon>
        <taxon>malvids</taxon>
        <taxon>Brassicales</taxon>
        <taxon>Brassicaceae</taxon>
        <taxon>Brassiceae</taxon>
        <taxon>Brassica</taxon>
    </lineage>
</organism>
<name>A0A078F6R6_BRANA</name>
<gene>
    <name evidence="1" type="primary">BnaC08g10300D</name>
    <name evidence="1" type="ORF">GSBRNA2T00001264001</name>
</gene>
<sequence>MSNKVAEEIAKRVIRNNRFQSYIAQWQTQVVTYGGTCPHLIFIFSSIISTSLRNALQL</sequence>
<protein>
    <submittedName>
        <fullName evidence="1">BnaC08g10300D protein</fullName>
    </submittedName>
</protein>
<dbReference type="Proteomes" id="UP000028999">
    <property type="component" value="Unassembled WGS sequence"/>
</dbReference>
<keyword evidence="2" id="KW-1185">Reference proteome</keyword>
<dbReference type="EMBL" id="LK031992">
    <property type="protein sequence ID" value="CDY09076.1"/>
    <property type="molecule type" value="Genomic_DNA"/>
</dbReference>
<dbReference type="PaxDb" id="3708-A0A078F6R6"/>
<evidence type="ECO:0000313" key="2">
    <source>
        <dbReference type="Proteomes" id="UP000028999"/>
    </source>
</evidence>